<dbReference type="AlphaFoldDB" id="A0A843XB90"/>
<sequence>MCSWRLCLALTRGQRQELGKRAERVDCGSPLLAASGGGLVAVVVTAFPHDVFKYPCFWWFPLVVLPVPVRGGSACGPLTLWRSEVVVLEVRPCGGLRVPTALAGKGLVIPTGSCSRGSPPPPLPSARGSSSWELGVGRVAEAAVASCVVSSNPWVAARPSGPLTRVQEVGSLQWCAASLHDSCVCKLQLLLCRVRGECGRSACSCRSAAVGAGLVGSGFACVEDACREVQVRCSWSSSAHLSVCASRRLRKPTCGVAFTSAGLSVEPSALLSELSRCSVCRVASLVERYDTCLWLLSAWFPEDYVVLISGCCCTALEAEDCFALVSAVAVLPQSLRCAVGLAGAFWRVFIERCLGGSGGGSPFVASGGGSSQKCFVFVLGHHCVVPVVQSVPFGWAAF</sequence>
<protein>
    <submittedName>
        <fullName evidence="1">Uncharacterized protein</fullName>
    </submittedName>
</protein>
<keyword evidence="2" id="KW-1185">Reference proteome</keyword>
<gene>
    <name evidence="1" type="ORF">Taro_049521</name>
</gene>
<evidence type="ECO:0000313" key="2">
    <source>
        <dbReference type="Proteomes" id="UP000652761"/>
    </source>
</evidence>
<dbReference type="Proteomes" id="UP000652761">
    <property type="component" value="Unassembled WGS sequence"/>
</dbReference>
<proteinExistence type="predicted"/>
<dbReference type="EMBL" id="NMUH01007066">
    <property type="protein sequence ID" value="MQM16563.1"/>
    <property type="molecule type" value="Genomic_DNA"/>
</dbReference>
<accession>A0A843XB90</accession>
<organism evidence="1 2">
    <name type="scientific">Colocasia esculenta</name>
    <name type="common">Wild taro</name>
    <name type="synonym">Arum esculentum</name>
    <dbReference type="NCBI Taxonomy" id="4460"/>
    <lineage>
        <taxon>Eukaryota</taxon>
        <taxon>Viridiplantae</taxon>
        <taxon>Streptophyta</taxon>
        <taxon>Embryophyta</taxon>
        <taxon>Tracheophyta</taxon>
        <taxon>Spermatophyta</taxon>
        <taxon>Magnoliopsida</taxon>
        <taxon>Liliopsida</taxon>
        <taxon>Araceae</taxon>
        <taxon>Aroideae</taxon>
        <taxon>Colocasieae</taxon>
        <taxon>Colocasia</taxon>
    </lineage>
</organism>
<evidence type="ECO:0000313" key="1">
    <source>
        <dbReference type="EMBL" id="MQM16563.1"/>
    </source>
</evidence>
<name>A0A843XB90_COLES</name>
<reference evidence="1" key="1">
    <citation type="submission" date="2017-07" db="EMBL/GenBank/DDBJ databases">
        <title>Taro Niue Genome Assembly and Annotation.</title>
        <authorList>
            <person name="Atibalentja N."/>
            <person name="Keating K."/>
            <person name="Fields C.J."/>
        </authorList>
    </citation>
    <scope>NUCLEOTIDE SEQUENCE</scope>
    <source>
        <strain evidence="1">Niue_2</strain>
        <tissue evidence="1">Leaf</tissue>
    </source>
</reference>
<comment type="caution">
    <text evidence="1">The sequence shown here is derived from an EMBL/GenBank/DDBJ whole genome shotgun (WGS) entry which is preliminary data.</text>
</comment>